<keyword evidence="2" id="KW-1185">Reference proteome</keyword>
<organism evidence="1 2">
    <name type="scientific">Stieleria varia</name>
    <dbReference type="NCBI Taxonomy" id="2528005"/>
    <lineage>
        <taxon>Bacteria</taxon>
        <taxon>Pseudomonadati</taxon>
        <taxon>Planctomycetota</taxon>
        <taxon>Planctomycetia</taxon>
        <taxon>Pirellulales</taxon>
        <taxon>Pirellulaceae</taxon>
        <taxon>Stieleria</taxon>
    </lineage>
</organism>
<sequence length="175" mass="19549">MSKFVILEHRIGPGFARNPDRITPDRITQNAVHWDWMFQTGDVLRTWATDPIAGLADAVECCDEAGAERPALSGVNVAQRLADHRIAYLTLEGDIGRQRGTVRRILSGVFGLLSDEPDRFSAECSLDRRVGRLAIEFHRSVPERSDEVRDADRTASDAESLCELLWELDSESSPD</sequence>
<dbReference type="RefSeq" id="WP_146519253.1">
    <property type="nucleotide sequence ID" value="NZ_CP151726.1"/>
</dbReference>
<name>A0A5C6B6I1_9BACT</name>
<proteinExistence type="predicted"/>
<gene>
    <name evidence="1" type="ORF">Pla52n_18440</name>
</gene>
<evidence type="ECO:0000313" key="1">
    <source>
        <dbReference type="EMBL" id="TWU06124.1"/>
    </source>
</evidence>
<reference evidence="1 2" key="1">
    <citation type="submission" date="2019-02" db="EMBL/GenBank/DDBJ databases">
        <title>Deep-cultivation of Planctomycetes and their phenomic and genomic characterization uncovers novel biology.</title>
        <authorList>
            <person name="Wiegand S."/>
            <person name="Jogler M."/>
            <person name="Boedeker C."/>
            <person name="Pinto D."/>
            <person name="Vollmers J."/>
            <person name="Rivas-Marin E."/>
            <person name="Kohn T."/>
            <person name="Peeters S.H."/>
            <person name="Heuer A."/>
            <person name="Rast P."/>
            <person name="Oberbeckmann S."/>
            <person name="Bunk B."/>
            <person name="Jeske O."/>
            <person name="Meyerdierks A."/>
            <person name="Storesund J.E."/>
            <person name="Kallscheuer N."/>
            <person name="Luecker S."/>
            <person name="Lage O.M."/>
            <person name="Pohl T."/>
            <person name="Merkel B.J."/>
            <person name="Hornburger P."/>
            <person name="Mueller R.-W."/>
            <person name="Bruemmer F."/>
            <person name="Labrenz M."/>
            <person name="Spormann A.M."/>
            <person name="Op Den Camp H."/>
            <person name="Overmann J."/>
            <person name="Amann R."/>
            <person name="Jetten M.S.M."/>
            <person name="Mascher T."/>
            <person name="Medema M.H."/>
            <person name="Devos D.P."/>
            <person name="Kaster A.-K."/>
            <person name="Ovreas L."/>
            <person name="Rohde M."/>
            <person name="Galperin M.Y."/>
            <person name="Jogler C."/>
        </authorList>
    </citation>
    <scope>NUCLEOTIDE SEQUENCE [LARGE SCALE GENOMIC DNA]</scope>
    <source>
        <strain evidence="1 2">Pla52n</strain>
    </source>
</reference>
<evidence type="ECO:0000313" key="2">
    <source>
        <dbReference type="Proteomes" id="UP000320176"/>
    </source>
</evidence>
<dbReference type="EMBL" id="SJPN01000002">
    <property type="protein sequence ID" value="TWU06124.1"/>
    <property type="molecule type" value="Genomic_DNA"/>
</dbReference>
<dbReference type="Proteomes" id="UP000320176">
    <property type="component" value="Unassembled WGS sequence"/>
</dbReference>
<dbReference type="AlphaFoldDB" id="A0A5C6B6I1"/>
<protein>
    <submittedName>
        <fullName evidence="1">Uncharacterized protein</fullName>
    </submittedName>
</protein>
<accession>A0A5C6B6I1</accession>
<dbReference type="OrthoDB" id="288736at2"/>
<comment type="caution">
    <text evidence="1">The sequence shown here is derived from an EMBL/GenBank/DDBJ whole genome shotgun (WGS) entry which is preliminary data.</text>
</comment>